<gene>
    <name evidence="1" type="ORF">XDN619_LOCUS25982</name>
</gene>
<organism evidence="1 2">
    <name type="scientific">Rotaria magnacalcarata</name>
    <dbReference type="NCBI Taxonomy" id="392030"/>
    <lineage>
        <taxon>Eukaryota</taxon>
        <taxon>Metazoa</taxon>
        <taxon>Spiralia</taxon>
        <taxon>Gnathifera</taxon>
        <taxon>Rotifera</taxon>
        <taxon>Eurotatoria</taxon>
        <taxon>Bdelloidea</taxon>
        <taxon>Philodinida</taxon>
        <taxon>Philodinidae</taxon>
        <taxon>Rotaria</taxon>
    </lineage>
</organism>
<name>A0A816WG40_9BILA</name>
<evidence type="ECO:0000313" key="1">
    <source>
        <dbReference type="EMBL" id="CAF2136845.1"/>
    </source>
</evidence>
<comment type="caution">
    <text evidence="1">The sequence shown here is derived from an EMBL/GenBank/DDBJ whole genome shotgun (WGS) entry which is preliminary data.</text>
</comment>
<protein>
    <submittedName>
        <fullName evidence="1">Uncharacterized protein</fullName>
    </submittedName>
</protein>
<proteinExistence type="predicted"/>
<dbReference type="EMBL" id="CAJNRG010012034">
    <property type="protein sequence ID" value="CAF2136845.1"/>
    <property type="molecule type" value="Genomic_DNA"/>
</dbReference>
<reference evidence="1" key="1">
    <citation type="submission" date="2021-02" db="EMBL/GenBank/DDBJ databases">
        <authorList>
            <person name="Nowell W R."/>
        </authorList>
    </citation>
    <scope>NUCLEOTIDE SEQUENCE</scope>
</reference>
<dbReference type="AlphaFoldDB" id="A0A816WG40"/>
<dbReference type="Proteomes" id="UP000663887">
    <property type="component" value="Unassembled WGS sequence"/>
</dbReference>
<accession>A0A816WG40</accession>
<evidence type="ECO:0000313" key="2">
    <source>
        <dbReference type="Proteomes" id="UP000663887"/>
    </source>
</evidence>
<sequence length="162" mass="17774">MCIYGHLQYQVPLALQSAGAELLCQEGIARFQNTNTCRFSIFADQKTVSTRVNGRLYLSFSRPVEAVVTCRNGSSRATLQPLTTLKSFCSLQADDVAMPSMMLLKSNATSPLIMREVPLNATVALTERAPGEGWPRIALKTPVLSPDVFEAFRRFKCLAGKG</sequence>